<dbReference type="PANTHER" id="PTHR37464">
    <property type="entry name" value="BLL2463 PROTEIN"/>
    <property type="match status" value="1"/>
</dbReference>
<dbReference type="Gene3D" id="3.40.50.12140">
    <property type="entry name" value="Domain of unknown function DUF4159"/>
    <property type="match status" value="1"/>
</dbReference>
<dbReference type="Proteomes" id="UP000027432">
    <property type="component" value="Unassembled WGS sequence"/>
</dbReference>
<dbReference type="STRING" id="1353537.TP2_09220"/>
<dbReference type="OrthoDB" id="9773014at2"/>
<keyword evidence="1" id="KW-0472">Membrane</keyword>
<keyword evidence="1" id="KW-0812">Transmembrane</keyword>
<protein>
    <recommendedName>
        <fullName evidence="6">LytTR family transcriptional regulator</fullName>
    </recommendedName>
</protein>
<dbReference type="RefSeq" id="WP_038077555.1">
    <property type="nucleotide sequence ID" value="NZ_AUND01000023.1"/>
</dbReference>
<feature type="domain" description="Aerotolerance regulator N-terminal" evidence="2">
    <location>
        <begin position="7"/>
        <end position="81"/>
    </location>
</feature>
<evidence type="ECO:0000259" key="2">
    <source>
        <dbReference type="Pfam" id="PF07584"/>
    </source>
</evidence>
<dbReference type="Pfam" id="PF13709">
    <property type="entry name" value="DUF4159"/>
    <property type="match status" value="1"/>
</dbReference>
<organism evidence="4 5">
    <name type="scientific">Thioclava pacifica DSM 10166</name>
    <dbReference type="NCBI Taxonomy" id="1353537"/>
    <lineage>
        <taxon>Bacteria</taxon>
        <taxon>Pseudomonadati</taxon>
        <taxon>Pseudomonadota</taxon>
        <taxon>Alphaproteobacteria</taxon>
        <taxon>Rhodobacterales</taxon>
        <taxon>Paracoccaceae</taxon>
        <taxon>Thioclava</taxon>
    </lineage>
</organism>
<evidence type="ECO:0000256" key="1">
    <source>
        <dbReference type="SAM" id="Phobius"/>
    </source>
</evidence>
<dbReference type="AlphaFoldDB" id="A0A074J6K8"/>
<dbReference type="Gene3D" id="3.40.50.880">
    <property type="match status" value="1"/>
</dbReference>
<feature type="domain" description="DUF4159" evidence="3">
    <location>
        <begin position="675"/>
        <end position="892"/>
    </location>
</feature>
<keyword evidence="1" id="KW-1133">Transmembrane helix</keyword>
<dbReference type="NCBIfam" id="TIGR02226">
    <property type="entry name" value="two_anch"/>
    <property type="match status" value="1"/>
</dbReference>
<feature type="transmembrane region" description="Helical" evidence="1">
    <location>
        <begin position="61"/>
        <end position="83"/>
    </location>
</feature>
<dbReference type="InterPro" id="IPR024163">
    <property type="entry name" value="Aerotolerance_reg_N"/>
</dbReference>
<dbReference type="SUPFAM" id="SSF52317">
    <property type="entry name" value="Class I glutamine amidotransferase-like"/>
    <property type="match status" value="1"/>
</dbReference>
<evidence type="ECO:0000313" key="4">
    <source>
        <dbReference type="EMBL" id="KEO53111.1"/>
    </source>
</evidence>
<dbReference type="PANTHER" id="PTHR37464:SF1">
    <property type="entry name" value="BLL2463 PROTEIN"/>
    <property type="match status" value="1"/>
</dbReference>
<comment type="caution">
    <text evidence="4">The sequence shown here is derived from an EMBL/GenBank/DDBJ whole genome shotgun (WGS) entry which is preliminary data.</text>
</comment>
<dbReference type="eggNOG" id="ENOG502Z7KE">
    <property type="taxonomic scope" value="Bacteria"/>
</dbReference>
<dbReference type="Pfam" id="PF07584">
    <property type="entry name" value="BatA"/>
    <property type="match status" value="1"/>
</dbReference>
<dbReference type="InterPro" id="IPR029062">
    <property type="entry name" value="Class_I_gatase-like"/>
</dbReference>
<name>A0A074J6K8_9RHOB</name>
<dbReference type="CDD" id="cd03143">
    <property type="entry name" value="A4_beta-galactosidase_middle_domain"/>
    <property type="match status" value="1"/>
</dbReference>
<dbReference type="EMBL" id="AUND01000023">
    <property type="protein sequence ID" value="KEO53111.1"/>
    <property type="molecule type" value="Genomic_DNA"/>
</dbReference>
<gene>
    <name evidence="4" type="ORF">TP2_09220</name>
</gene>
<accession>A0A074J6K8</accession>
<feature type="transmembrane region" description="Helical" evidence="1">
    <location>
        <begin position="12"/>
        <end position="31"/>
    </location>
</feature>
<dbReference type="InterPro" id="IPR025297">
    <property type="entry name" value="DUF4159"/>
</dbReference>
<proteinExistence type="predicted"/>
<dbReference type="InterPro" id="IPR011933">
    <property type="entry name" value="Double_TM_dom"/>
</dbReference>
<evidence type="ECO:0000259" key="3">
    <source>
        <dbReference type="Pfam" id="PF13709"/>
    </source>
</evidence>
<keyword evidence="5" id="KW-1185">Reference proteome</keyword>
<evidence type="ECO:0000313" key="5">
    <source>
        <dbReference type="Proteomes" id="UP000027432"/>
    </source>
</evidence>
<sequence>MWMLGPIGFTAPWLLLGLMALPVIWLILRAVPPAPIRRRFPGVALLLGLKDEEVEAARTPWWLLALRLLALAAAIIGFAGPILNPQRAVPGQGPLLIVVDGSWASARDWPRRIERMTTALQDAQQAGRPAAVMSLADPPPSKISLTDAGAELQSLPGLKPQPWAPQDFDAANLPEGSFETLWLSDGLARDDRASLLQALESHGPVKVWQPQLPVLALGAARIEDGALVVPAYASAALPSPREVAAIGRDPAGIERELARAPLDFTDKTEAELRFDLPPELRNRISRIEITGARSAGAVSLTDDAVKRRKVAILSAARDREGLELLSPTHYLHQALAPTADLIEGTLADVLTADPDVIILADMADLPEQSKLNEWVEKGGLLIRFAGPRMANSDLDADTLLPVQLRAGGRSLGGTMSWGDPRALAPFPEGSPFAGLAIPEDVTVKAQVMAEPSPDLAEHTIAALTDGTPLVTRAKMGQGTVVLFHVTANAEWSSLPLSLLFPQMLERLAVSARPAAPEAADLAGQTWVPQKLLDGFGRLQDAGDAPGIPGEDLAKAIPGPKLRPGIYTADDRSVALNALPRDAALSPATWPASVPVEGAEEQREMPLKGWLLAAALAALLIDVLATLALSGKLWGPRAMKAAAMIGALVLVGLAPPQARAEMDPARAIEAASNVVLAAMPTGDPEIDRVSMAGLTGLSEVLNRRTTVEPSAPMMVDLKNDDLAVYTFIYWPITADQPAPSPMEYAKLNRYLRGGGMILFDTRDADIAGFGEATPAGKRLQALAAPLDIPPLAPIPDDHVLTRTFYLLQDFPGRYDGTIWVEAPPADAERAEGMPFRNLNDGVTPVVIGGNDWAGAWAVDARGMPMFPVGRGRTGERQREIADRFGVNLIMHVLTGNYKSDQVHVPALLERLGQ</sequence>
<evidence type="ECO:0008006" key="6">
    <source>
        <dbReference type="Google" id="ProtNLM"/>
    </source>
</evidence>
<reference evidence="4 5" key="1">
    <citation type="submission" date="2013-07" db="EMBL/GenBank/DDBJ databases">
        <title>Thioclava pacifica DSM 10166 Genome Sequencing.</title>
        <authorList>
            <person name="Lai Q."/>
            <person name="Shao Z."/>
        </authorList>
    </citation>
    <scope>NUCLEOTIDE SEQUENCE [LARGE SCALE GENOMIC DNA]</scope>
    <source>
        <strain evidence="4 5">DSM 10166</strain>
    </source>
</reference>